<dbReference type="Gene3D" id="3.80.10.10">
    <property type="entry name" value="Ribonuclease Inhibitor"/>
    <property type="match status" value="2"/>
</dbReference>
<dbReference type="SMART" id="SM00082">
    <property type="entry name" value="LRRCT"/>
    <property type="match status" value="1"/>
</dbReference>
<keyword evidence="10" id="KW-0393">Immunoglobulin domain</keyword>
<keyword evidence="6" id="KW-1133">Transmembrane helix</keyword>
<dbReference type="FunFam" id="3.80.10.10:FF:000732">
    <property type="entry name" value="GD11101"/>
    <property type="match status" value="1"/>
</dbReference>
<evidence type="ECO:0000256" key="5">
    <source>
        <dbReference type="ARBA" id="ARBA00022737"/>
    </source>
</evidence>
<dbReference type="FunFam" id="2.60.40.10:FF:000076">
    <property type="entry name" value="Leucine-rich repeat and Ig domain-containing 4"/>
    <property type="match status" value="1"/>
</dbReference>
<evidence type="ECO:0000256" key="11">
    <source>
        <dbReference type="SAM" id="SignalP"/>
    </source>
</evidence>
<keyword evidence="13" id="KW-1185">Reference proteome</keyword>
<evidence type="ECO:0000313" key="14">
    <source>
        <dbReference type="RefSeq" id="XP_035681504.1"/>
    </source>
</evidence>
<evidence type="ECO:0000256" key="3">
    <source>
        <dbReference type="ARBA" id="ARBA00022692"/>
    </source>
</evidence>
<comment type="subcellular location">
    <subcellularLocation>
        <location evidence="1">Membrane</location>
        <topology evidence="1">Single-pass membrane protein</topology>
    </subcellularLocation>
</comment>
<evidence type="ECO:0000256" key="8">
    <source>
        <dbReference type="ARBA" id="ARBA00023157"/>
    </source>
</evidence>
<keyword evidence="9" id="KW-0325">Glycoprotein</keyword>
<evidence type="ECO:0000259" key="12">
    <source>
        <dbReference type="PROSITE" id="PS50835"/>
    </source>
</evidence>
<evidence type="ECO:0000256" key="9">
    <source>
        <dbReference type="ARBA" id="ARBA00023180"/>
    </source>
</evidence>
<name>A0A9J7LER3_BRAFL</name>
<dbReference type="SMART" id="SM00408">
    <property type="entry name" value="IGc2"/>
    <property type="match status" value="1"/>
</dbReference>
<dbReference type="OMA" id="VFRSAND"/>
<dbReference type="InterPro" id="IPR050467">
    <property type="entry name" value="LRFN"/>
</dbReference>
<evidence type="ECO:0000256" key="10">
    <source>
        <dbReference type="ARBA" id="ARBA00023319"/>
    </source>
</evidence>
<dbReference type="InterPro" id="IPR003598">
    <property type="entry name" value="Ig_sub2"/>
</dbReference>
<dbReference type="Pfam" id="PF13855">
    <property type="entry name" value="LRR_8"/>
    <property type="match status" value="2"/>
</dbReference>
<proteinExistence type="predicted"/>
<dbReference type="SMART" id="SM00369">
    <property type="entry name" value="LRR_TYP"/>
    <property type="match status" value="6"/>
</dbReference>
<dbReference type="SMART" id="SM00409">
    <property type="entry name" value="IG"/>
    <property type="match status" value="1"/>
</dbReference>
<dbReference type="AlphaFoldDB" id="A0A9J7LER3"/>
<keyword evidence="2" id="KW-0433">Leucine-rich repeat</keyword>
<dbReference type="InterPro" id="IPR036179">
    <property type="entry name" value="Ig-like_dom_sf"/>
</dbReference>
<keyword evidence="8" id="KW-1015">Disulfide bond</keyword>
<dbReference type="Gene3D" id="2.60.40.10">
    <property type="entry name" value="Immunoglobulins"/>
    <property type="match status" value="1"/>
</dbReference>
<evidence type="ECO:0000313" key="13">
    <source>
        <dbReference type="Proteomes" id="UP000001554"/>
    </source>
</evidence>
<dbReference type="PANTHER" id="PTHR45842">
    <property type="entry name" value="SYNAPTIC ADHESION-LIKE MOLECULE SALM"/>
    <property type="match status" value="1"/>
</dbReference>
<keyword evidence="3" id="KW-0812">Transmembrane</keyword>
<evidence type="ECO:0000256" key="4">
    <source>
        <dbReference type="ARBA" id="ARBA00022729"/>
    </source>
</evidence>
<dbReference type="InterPro" id="IPR007110">
    <property type="entry name" value="Ig-like_dom"/>
</dbReference>
<gene>
    <name evidence="14" type="primary">LOC118419263</name>
</gene>
<keyword evidence="4 11" id="KW-0732">Signal</keyword>
<evidence type="ECO:0000256" key="6">
    <source>
        <dbReference type="ARBA" id="ARBA00022989"/>
    </source>
</evidence>
<dbReference type="GeneID" id="118419263"/>
<dbReference type="SUPFAM" id="SSF52058">
    <property type="entry name" value="L domain-like"/>
    <property type="match status" value="1"/>
</dbReference>
<dbReference type="GO" id="GO:0016020">
    <property type="term" value="C:membrane"/>
    <property type="evidence" value="ECO:0007669"/>
    <property type="project" value="UniProtKB-SubCell"/>
</dbReference>
<dbReference type="PROSITE" id="PS51450">
    <property type="entry name" value="LRR"/>
    <property type="match status" value="1"/>
</dbReference>
<dbReference type="Proteomes" id="UP000001554">
    <property type="component" value="Chromosome 7"/>
</dbReference>
<dbReference type="InterPro" id="IPR003591">
    <property type="entry name" value="Leu-rich_rpt_typical-subtyp"/>
</dbReference>
<dbReference type="InterPro" id="IPR001611">
    <property type="entry name" value="Leu-rich_rpt"/>
</dbReference>
<keyword evidence="5" id="KW-0677">Repeat</keyword>
<evidence type="ECO:0000256" key="2">
    <source>
        <dbReference type="ARBA" id="ARBA00022614"/>
    </source>
</evidence>
<dbReference type="Pfam" id="PF13927">
    <property type="entry name" value="Ig_3"/>
    <property type="match status" value="1"/>
</dbReference>
<reference evidence="13" key="1">
    <citation type="journal article" date="2020" name="Nat. Ecol. Evol.">
        <title>Deeply conserved synteny resolves early events in vertebrate evolution.</title>
        <authorList>
            <person name="Simakov O."/>
            <person name="Marletaz F."/>
            <person name="Yue J.X."/>
            <person name="O'Connell B."/>
            <person name="Jenkins J."/>
            <person name="Brandt A."/>
            <person name="Calef R."/>
            <person name="Tung C.H."/>
            <person name="Huang T.K."/>
            <person name="Schmutz J."/>
            <person name="Satoh N."/>
            <person name="Yu J.K."/>
            <person name="Putnam N.H."/>
            <person name="Green R.E."/>
            <person name="Rokhsar D.S."/>
        </authorList>
    </citation>
    <scope>NUCLEOTIDE SEQUENCE [LARGE SCALE GENOMIC DNA]</scope>
    <source>
        <strain evidence="13">S238N-H82</strain>
    </source>
</reference>
<feature type="chain" id="PRO_5039942751" evidence="11">
    <location>
        <begin position="25"/>
        <end position="405"/>
    </location>
</feature>
<dbReference type="InterPro" id="IPR000483">
    <property type="entry name" value="Cys-rich_flank_reg_C"/>
</dbReference>
<dbReference type="PANTHER" id="PTHR45842:SF12">
    <property type="entry name" value="KEKKON 5, ISOFORM A"/>
    <property type="match status" value="1"/>
</dbReference>
<dbReference type="RefSeq" id="XP_035681504.1">
    <property type="nucleotide sequence ID" value="XM_035825611.1"/>
</dbReference>
<organism evidence="13 14">
    <name type="scientific">Branchiostoma floridae</name>
    <name type="common">Florida lancelet</name>
    <name type="synonym">Amphioxus</name>
    <dbReference type="NCBI Taxonomy" id="7739"/>
    <lineage>
        <taxon>Eukaryota</taxon>
        <taxon>Metazoa</taxon>
        <taxon>Chordata</taxon>
        <taxon>Cephalochordata</taxon>
        <taxon>Leptocardii</taxon>
        <taxon>Amphioxiformes</taxon>
        <taxon>Branchiostomatidae</taxon>
        <taxon>Branchiostoma</taxon>
    </lineage>
</organism>
<dbReference type="KEGG" id="bfo:118419263"/>
<reference evidence="14" key="2">
    <citation type="submission" date="2025-08" db="UniProtKB">
        <authorList>
            <consortium name="RefSeq"/>
        </authorList>
    </citation>
    <scope>IDENTIFICATION</scope>
    <source>
        <strain evidence="14">S238N-H82</strain>
        <tissue evidence="14">Testes</tissue>
    </source>
</reference>
<dbReference type="InterPro" id="IPR013783">
    <property type="entry name" value="Ig-like_fold"/>
</dbReference>
<evidence type="ECO:0000256" key="7">
    <source>
        <dbReference type="ARBA" id="ARBA00023136"/>
    </source>
</evidence>
<feature type="non-terminal residue" evidence="14">
    <location>
        <position position="405"/>
    </location>
</feature>
<dbReference type="PROSITE" id="PS50835">
    <property type="entry name" value="IG_LIKE"/>
    <property type="match status" value="1"/>
</dbReference>
<dbReference type="InterPro" id="IPR032675">
    <property type="entry name" value="LRR_dom_sf"/>
</dbReference>
<dbReference type="InterPro" id="IPR003599">
    <property type="entry name" value="Ig_sub"/>
</dbReference>
<feature type="signal peptide" evidence="11">
    <location>
        <begin position="1"/>
        <end position="24"/>
    </location>
</feature>
<dbReference type="SUPFAM" id="SSF48726">
    <property type="entry name" value="Immunoglobulin"/>
    <property type="match status" value="1"/>
</dbReference>
<protein>
    <submittedName>
        <fullName evidence="14">Peroxidasin-like</fullName>
    </submittedName>
</protein>
<evidence type="ECO:0000256" key="1">
    <source>
        <dbReference type="ARBA" id="ARBA00004167"/>
    </source>
</evidence>
<dbReference type="OrthoDB" id="694479at2759"/>
<accession>A0A9J7LER3</accession>
<keyword evidence="7" id="KW-0472">Membrane</keyword>
<sequence>MANKRKTLLVLLLIVLREAGPTAACSSRCRSDCDCERKGLSSVPQDLPATITKLKLRSNLITSLNFHRNQILIVNEQTFSSLTELQKLHLTFNNLTNIQPQTFSGLSKLRELQLVENQITSIEPGTFSNLPELWYVHLCCNKLTKILPGTFTNLPKLDNLQIHTNKITDIKCGTFADLPQLTRLGLHSNQIRCIQPGAFANLPKLIRLDLHQNLLTSIHPDIISNLPKREMYIALPENPWHCDCRMTALYLYNRKFTPSMAFREYNKIVCQEPSNLRMKSLDDINSEDLICKEPKIVRFVNNKSGTLVRGGTLYLVCEASGIPTPDITVTLPSEQNVTVESEGRVTVEVNGTITIRDVTASDAGQYICTAINPGGCSSETLFVEVRTPTSVMPVVSTSAVQSEGT</sequence>
<feature type="domain" description="Ig-like" evidence="12">
    <location>
        <begin position="294"/>
        <end position="384"/>
    </location>
</feature>